<dbReference type="InterPro" id="IPR023865">
    <property type="entry name" value="Aliphatic_acid_kinase_CS"/>
</dbReference>
<comment type="pathway">
    <text evidence="7">Metabolic intermediate biosynthesis; acetyl-CoA biosynthesis; acetyl-CoA from acetate: step 1/2.</text>
</comment>
<comment type="similarity">
    <text evidence="1 7 8">Belongs to the acetokinase family.</text>
</comment>
<dbReference type="GO" id="GO:0006083">
    <property type="term" value="P:acetate metabolic process"/>
    <property type="evidence" value="ECO:0007669"/>
    <property type="project" value="TreeGrafter"/>
</dbReference>
<protein>
    <recommendedName>
        <fullName evidence="7">Acetate kinase</fullName>
        <ecNumber evidence="7">2.7.2.1</ecNumber>
    </recommendedName>
    <alternativeName>
        <fullName evidence="7">Acetokinase</fullName>
    </alternativeName>
</protein>
<dbReference type="PANTHER" id="PTHR21060">
    <property type="entry name" value="ACETATE KINASE"/>
    <property type="match status" value="1"/>
</dbReference>
<dbReference type="PATRIC" id="fig|742733.3.peg.6128"/>
<dbReference type="Gene3D" id="3.30.420.40">
    <property type="match status" value="2"/>
</dbReference>
<dbReference type="PROSITE" id="PS01076">
    <property type="entry name" value="ACETATE_KINASE_2"/>
    <property type="match status" value="1"/>
</dbReference>
<evidence type="ECO:0000256" key="7">
    <source>
        <dbReference type="HAMAP-Rule" id="MF_00020"/>
    </source>
</evidence>
<keyword evidence="7" id="KW-0479">Metal-binding</keyword>
<evidence type="ECO:0000256" key="5">
    <source>
        <dbReference type="ARBA" id="ARBA00022777"/>
    </source>
</evidence>
<keyword evidence="4 7" id="KW-0547">Nucleotide-binding</keyword>
<dbReference type="GO" id="GO:0000287">
    <property type="term" value="F:magnesium ion binding"/>
    <property type="evidence" value="ECO:0007669"/>
    <property type="project" value="UniProtKB-UniRule"/>
</dbReference>
<feature type="binding site" evidence="7">
    <location>
        <begin position="331"/>
        <end position="335"/>
    </location>
    <ligand>
        <name>ATP</name>
        <dbReference type="ChEBI" id="CHEBI:30616"/>
    </ligand>
</feature>
<dbReference type="CDD" id="cd24010">
    <property type="entry name" value="ASKHA_NBD_AcK_PK"/>
    <property type="match status" value="1"/>
</dbReference>
<dbReference type="Pfam" id="PF00871">
    <property type="entry name" value="Acetate_kinase"/>
    <property type="match status" value="1"/>
</dbReference>
<dbReference type="NCBIfam" id="TIGR00016">
    <property type="entry name" value="ackA"/>
    <property type="match status" value="1"/>
</dbReference>
<feature type="binding site" evidence="7">
    <location>
        <position position="7"/>
    </location>
    <ligand>
        <name>Mg(2+)</name>
        <dbReference type="ChEBI" id="CHEBI:18420"/>
    </ligand>
</feature>
<dbReference type="InterPro" id="IPR043129">
    <property type="entry name" value="ATPase_NBD"/>
</dbReference>
<sequence>MKILVINSGSSSLKFQVIDSETERVLAKGLCERIGIDGRFTYRTDTGISLKEQTAMENHTQAVHIILDTLTDPEQGVISKFGEIDVVGHRLVHGGEKFTGSVVITQEVIQAMTECNDLAPLHNPANLVGVEACRTLMPDTLMVGVFDTAFNQTMEPKAFLYGLPYQYYEKHKIRRYGFHGISHRYVSRRAAQFMGQDPGRVKTIVCHLGNGASICAVKYGQVVDNSMGFTPLEGLVMGTRCGDVDPGALEFLSKKEGLDFQQIMTILNQESGVLGISKNCSSDFRELKDAEIKYHEKAALAREIFAYKVAKYVGSYAAAMNGVDNIVFTAGIGENDSDIREEICSYLEYLGIAIDELKNREEGEAVRISDASSKVNVLVIKTNEELEIAREAATVAKGLKKRPEKVGKGS</sequence>
<feature type="active site" description="Proton donor/acceptor" evidence="7">
    <location>
        <position position="147"/>
    </location>
</feature>
<comment type="subcellular location">
    <subcellularLocation>
        <location evidence="7">Cytoplasm</location>
    </subcellularLocation>
</comment>
<keyword evidence="2 7" id="KW-0963">Cytoplasm</keyword>
<evidence type="ECO:0000256" key="1">
    <source>
        <dbReference type="ARBA" id="ARBA00008748"/>
    </source>
</evidence>
<dbReference type="UniPathway" id="UPA00340">
    <property type="reaction ID" value="UER00458"/>
</dbReference>
<dbReference type="AlphaFoldDB" id="G5HTQ8"/>
<proteinExistence type="inferred from homology"/>
<dbReference type="GO" id="GO:0005524">
    <property type="term" value="F:ATP binding"/>
    <property type="evidence" value="ECO:0007669"/>
    <property type="project" value="UniProtKB-KW"/>
</dbReference>
<evidence type="ECO:0000256" key="2">
    <source>
        <dbReference type="ARBA" id="ARBA00022490"/>
    </source>
</evidence>
<dbReference type="GO" id="GO:0006085">
    <property type="term" value="P:acetyl-CoA biosynthetic process"/>
    <property type="evidence" value="ECO:0007669"/>
    <property type="project" value="UniProtKB-UniRule"/>
</dbReference>
<name>G5HTQ8_9FIRM</name>
<keyword evidence="3 7" id="KW-0808">Transferase</keyword>
<keyword evidence="7" id="KW-0460">Magnesium</keyword>
<dbReference type="InterPro" id="IPR004372">
    <property type="entry name" value="Ac/propionate_kinase"/>
</dbReference>
<keyword evidence="6 7" id="KW-0067">ATP-binding</keyword>
<dbReference type="PRINTS" id="PR00471">
    <property type="entry name" value="ACETATEKNASE"/>
</dbReference>
<dbReference type="eggNOG" id="COG0282">
    <property type="taxonomic scope" value="Bacteria"/>
</dbReference>
<evidence type="ECO:0000256" key="3">
    <source>
        <dbReference type="ARBA" id="ARBA00022679"/>
    </source>
</evidence>
<keyword evidence="5 7" id="KW-0418">Kinase</keyword>
<feature type="binding site" evidence="7">
    <location>
        <position position="90"/>
    </location>
    <ligand>
        <name>substrate</name>
    </ligand>
</feature>
<feature type="site" description="Transition state stabilizer" evidence="7">
    <location>
        <position position="240"/>
    </location>
</feature>
<comment type="cofactor">
    <cofactor evidence="7">
        <name>Mg(2+)</name>
        <dbReference type="ChEBI" id="CHEBI:18420"/>
    </cofactor>
    <cofactor evidence="7">
        <name>Mn(2+)</name>
        <dbReference type="ChEBI" id="CHEBI:29035"/>
    </cofactor>
    <text evidence="7">Mg(2+). Can also accept Mn(2+).</text>
</comment>
<feature type="binding site" evidence="7">
    <location>
        <begin position="283"/>
        <end position="285"/>
    </location>
    <ligand>
        <name>ATP</name>
        <dbReference type="ChEBI" id="CHEBI:30616"/>
    </ligand>
</feature>
<evidence type="ECO:0000313" key="9">
    <source>
        <dbReference type="EMBL" id="EHE95221.1"/>
    </source>
</evidence>
<reference evidence="9 10" key="1">
    <citation type="submission" date="2011-08" db="EMBL/GenBank/DDBJ databases">
        <title>The Genome Sequence of Clostridium citroniae WAL-17108.</title>
        <authorList>
            <consortium name="The Broad Institute Genome Sequencing Platform"/>
            <person name="Earl A."/>
            <person name="Ward D."/>
            <person name="Feldgarden M."/>
            <person name="Gevers D."/>
            <person name="Finegold S.M."/>
            <person name="Summanen P.H."/>
            <person name="Molitoris D.R."/>
            <person name="Vaisanen M.L."/>
            <person name="Daigneault M."/>
            <person name="Allen-Vercoe E."/>
            <person name="Young S.K."/>
            <person name="Zeng Q."/>
            <person name="Gargeya S."/>
            <person name="Fitzgerald M."/>
            <person name="Haas B."/>
            <person name="Abouelleil A."/>
            <person name="Alvarado L."/>
            <person name="Arachchi H.M."/>
            <person name="Berlin A."/>
            <person name="Brown A."/>
            <person name="Chapman S.B."/>
            <person name="Chen Z."/>
            <person name="Dunbar C."/>
            <person name="Freedman E."/>
            <person name="Gearin G."/>
            <person name="Gellesch M."/>
            <person name="Goldberg J."/>
            <person name="Griggs A."/>
            <person name="Gujja S."/>
            <person name="Heiman D."/>
            <person name="Howarth C."/>
            <person name="Larson L."/>
            <person name="Lui A."/>
            <person name="MacDonald P.J.P."/>
            <person name="Montmayeur A."/>
            <person name="Murphy C."/>
            <person name="Neiman D."/>
            <person name="Pearson M."/>
            <person name="Priest M."/>
            <person name="Roberts A."/>
            <person name="Saif S."/>
            <person name="Shea T."/>
            <person name="Shenoy N."/>
            <person name="Sisk P."/>
            <person name="Stolte C."/>
            <person name="Sykes S."/>
            <person name="Wortman J."/>
            <person name="Nusbaum C."/>
            <person name="Birren B."/>
        </authorList>
    </citation>
    <scope>NUCLEOTIDE SEQUENCE [LARGE SCALE GENOMIC DNA]</scope>
    <source>
        <strain evidence="9 10">WAL-17108</strain>
    </source>
</reference>
<dbReference type="HAMAP" id="MF_00020">
    <property type="entry name" value="Acetate_kinase"/>
    <property type="match status" value="1"/>
</dbReference>
<dbReference type="PROSITE" id="PS01075">
    <property type="entry name" value="ACETATE_KINASE_1"/>
    <property type="match status" value="1"/>
</dbReference>
<dbReference type="GO" id="GO:0005737">
    <property type="term" value="C:cytoplasm"/>
    <property type="evidence" value="ECO:0007669"/>
    <property type="project" value="UniProtKB-SubCell"/>
</dbReference>
<dbReference type="PIRSF" id="PIRSF000722">
    <property type="entry name" value="Acetate_prop_kin"/>
    <property type="match status" value="1"/>
</dbReference>
<comment type="catalytic activity">
    <reaction evidence="7">
        <text>acetate + ATP = acetyl phosphate + ADP</text>
        <dbReference type="Rhea" id="RHEA:11352"/>
        <dbReference type="ChEBI" id="CHEBI:22191"/>
        <dbReference type="ChEBI" id="CHEBI:30089"/>
        <dbReference type="ChEBI" id="CHEBI:30616"/>
        <dbReference type="ChEBI" id="CHEBI:456216"/>
        <dbReference type="EC" id="2.7.2.1"/>
    </reaction>
</comment>
<gene>
    <name evidence="7" type="primary">ackA</name>
    <name evidence="9" type="ORF">HMPREF9469_05970</name>
</gene>
<dbReference type="SUPFAM" id="SSF53067">
    <property type="entry name" value="Actin-like ATPase domain"/>
    <property type="match status" value="2"/>
</dbReference>
<dbReference type="EC" id="2.7.2.1" evidence="7"/>
<evidence type="ECO:0000256" key="8">
    <source>
        <dbReference type="RuleBase" id="RU003835"/>
    </source>
</evidence>
<evidence type="ECO:0000256" key="4">
    <source>
        <dbReference type="ARBA" id="ARBA00022741"/>
    </source>
</evidence>
<comment type="caution">
    <text evidence="9">The sequence shown here is derived from an EMBL/GenBank/DDBJ whole genome shotgun (WGS) entry which is preliminary data.</text>
</comment>
<feature type="binding site" evidence="7">
    <location>
        <begin position="207"/>
        <end position="211"/>
    </location>
    <ligand>
        <name>ATP</name>
        <dbReference type="ChEBI" id="CHEBI:30616"/>
    </ligand>
</feature>
<dbReference type="PANTHER" id="PTHR21060:SF15">
    <property type="entry name" value="ACETATE KINASE-RELATED"/>
    <property type="match status" value="1"/>
</dbReference>
<dbReference type="RefSeq" id="WP_007871463.1">
    <property type="nucleotide sequence ID" value="NZ_JH376435.1"/>
</dbReference>
<comment type="subunit">
    <text evidence="7">Homodimer.</text>
</comment>
<dbReference type="InterPro" id="IPR000890">
    <property type="entry name" value="Aliphatic_acid_kin_short-chain"/>
</dbReference>
<accession>G5HTQ8</accession>
<evidence type="ECO:0000256" key="6">
    <source>
        <dbReference type="ARBA" id="ARBA00022840"/>
    </source>
</evidence>
<dbReference type="GO" id="GO:0008776">
    <property type="term" value="F:acetate kinase activity"/>
    <property type="evidence" value="ECO:0007669"/>
    <property type="project" value="UniProtKB-UniRule"/>
</dbReference>
<comment type="function">
    <text evidence="7">Catalyzes the formation of acetyl phosphate from acetate and ATP. Can also catalyze the reverse reaction.</text>
</comment>
<feature type="binding site" evidence="7">
    <location>
        <position position="14"/>
    </location>
    <ligand>
        <name>ATP</name>
        <dbReference type="ChEBI" id="CHEBI:30616"/>
    </ligand>
</feature>
<organism evidence="9 10">
    <name type="scientific">[Clostridium] citroniae WAL-17108</name>
    <dbReference type="NCBI Taxonomy" id="742733"/>
    <lineage>
        <taxon>Bacteria</taxon>
        <taxon>Bacillati</taxon>
        <taxon>Bacillota</taxon>
        <taxon>Clostridia</taxon>
        <taxon>Lachnospirales</taxon>
        <taxon>Lachnospiraceae</taxon>
        <taxon>Enterocloster</taxon>
    </lineage>
</organism>
<dbReference type="Proteomes" id="UP000003763">
    <property type="component" value="Unassembled WGS sequence"/>
</dbReference>
<dbReference type="HOGENOM" id="CLU_020352_0_1_9"/>
<evidence type="ECO:0000313" key="10">
    <source>
        <dbReference type="Proteomes" id="UP000003763"/>
    </source>
</evidence>
<dbReference type="EMBL" id="ADLJ01000056">
    <property type="protein sequence ID" value="EHE95221.1"/>
    <property type="molecule type" value="Genomic_DNA"/>
</dbReference>
<feature type="site" description="Transition state stabilizer" evidence="7">
    <location>
        <position position="179"/>
    </location>
</feature>
<feature type="binding site" evidence="7">
    <location>
        <position position="384"/>
    </location>
    <ligand>
        <name>Mg(2+)</name>
        <dbReference type="ChEBI" id="CHEBI:18420"/>
    </ligand>
</feature>